<dbReference type="Proteomes" id="UP000001072">
    <property type="component" value="Unassembled WGS sequence"/>
</dbReference>
<dbReference type="AlphaFoldDB" id="F4SBT5"/>
<feature type="region of interest" description="Disordered" evidence="1">
    <location>
        <begin position="1"/>
        <end position="184"/>
    </location>
</feature>
<dbReference type="EMBL" id="GL883194">
    <property type="protein sequence ID" value="EGF97885.1"/>
    <property type="molecule type" value="Genomic_DNA"/>
</dbReference>
<dbReference type="RefSeq" id="XP_007418844.1">
    <property type="nucleotide sequence ID" value="XM_007418782.1"/>
</dbReference>
<dbReference type="KEGG" id="mlr:MELLADRAFT_114001"/>
<feature type="compositionally biased region" description="Polar residues" evidence="1">
    <location>
        <begin position="67"/>
        <end position="86"/>
    </location>
</feature>
<dbReference type="VEuPathDB" id="FungiDB:MELLADRAFT_114001"/>
<feature type="compositionally biased region" description="Polar residues" evidence="1">
    <location>
        <begin position="137"/>
        <end position="147"/>
    </location>
</feature>
<gene>
    <name evidence="2" type="ORF">MELLADRAFT_114001</name>
</gene>
<evidence type="ECO:0000313" key="3">
    <source>
        <dbReference type="Proteomes" id="UP000001072"/>
    </source>
</evidence>
<reference evidence="3" key="1">
    <citation type="journal article" date="2011" name="Proc. Natl. Acad. Sci. U.S.A.">
        <title>Obligate biotrophy features unraveled by the genomic analysis of rust fungi.</title>
        <authorList>
            <person name="Duplessis S."/>
            <person name="Cuomo C.A."/>
            <person name="Lin Y.-C."/>
            <person name="Aerts A."/>
            <person name="Tisserant E."/>
            <person name="Veneault-Fourrey C."/>
            <person name="Joly D.L."/>
            <person name="Hacquard S."/>
            <person name="Amselem J."/>
            <person name="Cantarel B.L."/>
            <person name="Chiu R."/>
            <person name="Coutinho P.M."/>
            <person name="Feau N."/>
            <person name="Field M."/>
            <person name="Frey P."/>
            <person name="Gelhaye E."/>
            <person name="Goldberg J."/>
            <person name="Grabherr M.G."/>
            <person name="Kodira C.D."/>
            <person name="Kohler A."/>
            <person name="Kuees U."/>
            <person name="Lindquist E.A."/>
            <person name="Lucas S.M."/>
            <person name="Mago R."/>
            <person name="Mauceli E."/>
            <person name="Morin E."/>
            <person name="Murat C."/>
            <person name="Pangilinan J.L."/>
            <person name="Park R."/>
            <person name="Pearson M."/>
            <person name="Quesneville H."/>
            <person name="Rouhier N."/>
            <person name="Sakthikumar S."/>
            <person name="Salamov A.A."/>
            <person name="Schmutz J."/>
            <person name="Selles B."/>
            <person name="Shapiro H."/>
            <person name="Tanguay P."/>
            <person name="Tuskan G.A."/>
            <person name="Henrissat B."/>
            <person name="Van de Peer Y."/>
            <person name="Rouze P."/>
            <person name="Ellis J.G."/>
            <person name="Dodds P.N."/>
            <person name="Schein J.E."/>
            <person name="Zhong S."/>
            <person name="Hamelin R.C."/>
            <person name="Grigoriev I.V."/>
            <person name="Szabo L.J."/>
            <person name="Martin F."/>
        </authorList>
    </citation>
    <scope>NUCLEOTIDE SEQUENCE [LARGE SCALE GENOMIC DNA]</scope>
    <source>
        <strain evidence="3">98AG31 / pathotype 3-4-7</strain>
    </source>
</reference>
<name>F4SBT5_MELLP</name>
<dbReference type="GeneID" id="18925171"/>
<keyword evidence="3" id="KW-1185">Reference proteome</keyword>
<feature type="compositionally biased region" description="Basic and acidic residues" evidence="1">
    <location>
        <begin position="14"/>
        <end position="28"/>
    </location>
</feature>
<feature type="compositionally biased region" description="Polar residues" evidence="1">
    <location>
        <begin position="1"/>
        <end position="11"/>
    </location>
</feature>
<dbReference type="HOGENOM" id="CLU_082789_0_0_1"/>
<evidence type="ECO:0000313" key="2">
    <source>
        <dbReference type="EMBL" id="EGF97885.1"/>
    </source>
</evidence>
<feature type="compositionally biased region" description="Acidic residues" evidence="1">
    <location>
        <begin position="45"/>
        <end position="54"/>
    </location>
</feature>
<dbReference type="InParanoid" id="F4SBT5"/>
<feature type="compositionally biased region" description="Acidic residues" evidence="1">
    <location>
        <begin position="169"/>
        <end position="178"/>
    </location>
</feature>
<feature type="compositionally biased region" description="Pro residues" evidence="1">
    <location>
        <begin position="89"/>
        <end position="99"/>
    </location>
</feature>
<protein>
    <submittedName>
        <fullName evidence="2">Uncharacterized protein</fullName>
    </submittedName>
</protein>
<proteinExistence type="predicted"/>
<sequence length="314" mass="35237">MDSESFHQQIDGTLRNEQEDGKGKGVENREEDQIEGTSGAREEKVEEEGGDDILEGGNHGQDEGKDTTNVNDQQQEQPTTRQSTRSKAPPKPFPPPAPPTVSKAKTIAPIRIKRLKQAEKIVQDQPTDSSQKKRKTGPTNQPNQQAFDNPPAPPVKSNQQPVGQIINELSEEESEDEDVQRRGLWEGTNREENRQMIRTVGGIVLGEADEVEAVERDQSKADNPTVDSVTQRLEEQITAAFERHDRVAYNKFTEEKRAWIEFKSKDKPTATTEPSAKTVLQWRILVFATQQSNESPNKTRFVITTTCSLIILMP</sequence>
<organism evidence="3">
    <name type="scientific">Melampsora larici-populina (strain 98AG31 / pathotype 3-4-7)</name>
    <name type="common">Poplar leaf rust fungus</name>
    <dbReference type="NCBI Taxonomy" id="747676"/>
    <lineage>
        <taxon>Eukaryota</taxon>
        <taxon>Fungi</taxon>
        <taxon>Dikarya</taxon>
        <taxon>Basidiomycota</taxon>
        <taxon>Pucciniomycotina</taxon>
        <taxon>Pucciniomycetes</taxon>
        <taxon>Pucciniales</taxon>
        <taxon>Melampsoraceae</taxon>
        <taxon>Melampsora</taxon>
    </lineage>
</organism>
<evidence type="ECO:0000256" key="1">
    <source>
        <dbReference type="SAM" id="MobiDB-lite"/>
    </source>
</evidence>
<accession>F4SBT5</accession>